<dbReference type="GO" id="GO:0061630">
    <property type="term" value="F:ubiquitin protein ligase activity"/>
    <property type="evidence" value="ECO:0007669"/>
    <property type="project" value="UniProtKB-EC"/>
</dbReference>
<evidence type="ECO:0000256" key="8">
    <source>
        <dbReference type="ARBA" id="ARBA00022729"/>
    </source>
</evidence>
<keyword evidence="13 15" id="KW-0472">Membrane</keyword>
<evidence type="ECO:0000259" key="16">
    <source>
        <dbReference type="PROSITE" id="PS50089"/>
    </source>
</evidence>
<dbReference type="Pfam" id="PF13639">
    <property type="entry name" value="zf-RING_2"/>
    <property type="match status" value="1"/>
</dbReference>
<evidence type="ECO:0000256" key="9">
    <source>
        <dbReference type="ARBA" id="ARBA00022771"/>
    </source>
</evidence>
<feature type="transmembrane region" description="Helical" evidence="15">
    <location>
        <begin position="401"/>
        <end position="422"/>
    </location>
</feature>
<dbReference type="PANTHER" id="PTHR22763">
    <property type="entry name" value="RING ZINC FINGER PROTEIN"/>
    <property type="match status" value="1"/>
</dbReference>
<dbReference type="eggNOG" id="KOG0828">
    <property type="taxonomic scope" value="Eukaryota"/>
</dbReference>
<dbReference type="AlphaFoldDB" id="L0B111"/>
<feature type="transmembrane region" description="Helical" evidence="15">
    <location>
        <begin position="569"/>
        <end position="588"/>
    </location>
</feature>
<dbReference type="GO" id="GO:0008270">
    <property type="term" value="F:zinc ion binding"/>
    <property type="evidence" value="ECO:0007669"/>
    <property type="project" value="UniProtKB-KW"/>
</dbReference>
<organism evidence="17 18">
    <name type="scientific">Theileria equi strain WA</name>
    <dbReference type="NCBI Taxonomy" id="1537102"/>
    <lineage>
        <taxon>Eukaryota</taxon>
        <taxon>Sar</taxon>
        <taxon>Alveolata</taxon>
        <taxon>Apicomplexa</taxon>
        <taxon>Aconoidasida</taxon>
        <taxon>Piroplasmida</taxon>
        <taxon>Theileriidae</taxon>
        <taxon>Theileria</taxon>
    </lineage>
</organism>
<feature type="transmembrane region" description="Helical" evidence="15">
    <location>
        <begin position="434"/>
        <end position="457"/>
    </location>
</feature>
<feature type="transmembrane region" description="Helical" evidence="15">
    <location>
        <begin position="370"/>
        <end position="389"/>
    </location>
</feature>
<keyword evidence="10" id="KW-0833">Ubl conjugation pathway</keyword>
<dbReference type="KEGG" id="beq:BEWA_003190"/>
<dbReference type="GO" id="GO:0012505">
    <property type="term" value="C:endomembrane system"/>
    <property type="evidence" value="ECO:0007669"/>
    <property type="project" value="UniProtKB-SubCell"/>
</dbReference>
<dbReference type="InterPro" id="IPR050731">
    <property type="entry name" value="HRD1_E3_ubiq-ligases"/>
</dbReference>
<dbReference type="RefSeq" id="XP_004830577.1">
    <property type="nucleotide sequence ID" value="XM_004830520.1"/>
</dbReference>
<evidence type="ECO:0000256" key="13">
    <source>
        <dbReference type="ARBA" id="ARBA00023136"/>
    </source>
</evidence>
<name>L0B111_THEEQ</name>
<evidence type="ECO:0000256" key="1">
    <source>
        <dbReference type="ARBA" id="ARBA00000900"/>
    </source>
</evidence>
<keyword evidence="11" id="KW-0862">Zinc</keyword>
<feature type="transmembrane region" description="Helical" evidence="15">
    <location>
        <begin position="478"/>
        <end position="497"/>
    </location>
</feature>
<dbReference type="OrthoDB" id="9984778at2759"/>
<evidence type="ECO:0000256" key="3">
    <source>
        <dbReference type="ARBA" id="ARBA00004906"/>
    </source>
</evidence>
<evidence type="ECO:0000256" key="14">
    <source>
        <dbReference type="PROSITE-ProRule" id="PRU00175"/>
    </source>
</evidence>
<evidence type="ECO:0000256" key="4">
    <source>
        <dbReference type="ARBA" id="ARBA00012483"/>
    </source>
</evidence>
<evidence type="ECO:0000256" key="11">
    <source>
        <dbReference type="ARBA" id="ARBA00022833"/>
    </source>
</evidence>
<keyword evidence="6 15" id="KW-0812">Transmembrane</keyword>
<feature type="transmembrane region" description="Helical" evidence="15">
    <location>
        <begin position="50"/>
        <end position="71"/>
    </location>
</feature>
<dbReference type="SUPFAM" id="SSF57850">
    <property type="entry name" value="RING/U-box"/>
    <property type="match status" value="1"/>
</dbReference>
<dbReference type="GeneID" id="15805446"/>
<dbReference type="PANTHER" id="PTHR22763:SF162">
    <property type="entry name" value="TRANSMEMBRANE E3 UBIQUITIN-PROTEIN LIGASE 1"/>
    <property type="match status" value="1"/>
</dbReference>
<evidence type="ECO:0000313" key="18">
    <source>
        <dbReference type="Proteomes" id="UP000031512"/>
    </source>
</evidence>
<keyword evidence="8" id="KW-0732">Signal</keyword>
<feature type="domain" description="RING-type" evidence="16">
    <location>
        <begin position="624"/>
        <end position="666"/>
    </location>
</feature>
<evidence type="ECO:0000256" key="5">
    <source>
        <dbReference type="ARBA" id="ARBA00022679"/>
    </source>
</evidence>
<dbReference type="GO" id="GO:0043161">
    <property type="term" value="P:proteasome-mediated ubiquitin-dependent protein catabolic process"/>
    <property type="evidence" value="ECO:0007669"/>
    <property type="project" value="TreeGrafter"/>
</dbReference>
<gene>
    <name evidence="17" type="ORF">BEWA_003190</name>
</gene>
<feature type="transmembrane region" description="Helical" evidence="15">
    <location>
        <begin position="503"/>
        <end position="521"/>
    </location>
</feature>
<evidence type="ECO:0000256" key="6">
    <source>
        <dbReference type="ARBA" id="ARBA00022692"/>
    </source>
</evidence>
<dbReference type="Pfam" id="PF11145">
    <property type="entry name" value="DUF2921"/>
    <property type="match status" value="1"/>
</dbReference>
<dbReference type="SMART" id="SM00184">
    <property type="entry name" value="RING"/>
    <property type="match status" value="1"/>
</dbReference>
<comment type="catalytic activity">
    <reaction evidence="1">
        <text>S-ubiquitinyl-[E2 ubiquitin-conjugating enzyme]-L-cysteine + [acceptor protein]-L-lysine = [E2 ubiquitin-conjugating enzyme]-L-cysteine + N(6)-ubiquitinyl-[acceptor protein]-L-lysine.</text>
        <dbReference type="EC" id="2.3.2.27"/>
    </reaction>
</comment>
<dbReference type="EC" id="2.3.2.27" evidence="4"/>
<keyword evidence="9 14" id="KW-0863">Zinc-finger</keyword>
<proteinExistence type="predicted"/>
<keyword evidence="12 15" id="KW-1133">Transmembrane helix</keyword>
<evidence type="ECO:0000256" key="7">
    <source>
        <dbReference type="ARBA" id="ARBA00022723"/>
    </source>
</evidence>
<evidence type="ECO:0000313" key="17">
    <source>
        <dbReference type="EMBL" id="AFZ80911.1"/>
    </source>
</evidence>
<evidence type="ECO:0000256" key="10">
    <source>
        <dbReference type="ARBA" id="ARBA00022786"/>
    </source>
</evidence>
<comment type="pathway">
    <text evidence="3">Protein modification; protein ubiquitination.</text>
</comment>
<dbReference type="EMBL" id="CP001670">
    <property type="protein sequence ID" value="AFZ80911.1"/>
    <property type="molecule type" value="Genomic_DNA"/>
</dbReference>
<evidence type="ECO:0000256" key="2">
    <source>
        <dbReference type="ARBA" id="ARBA00004127"/>
    </source>
</evidence>
<dbReference type="InterPro" id="IPR021319">
    <property type="entry name" value="DUF2921"/>
</dbReference>
<keyword evidence="18" id="KW-1185">Reference proteome</keyword>
<dbReference type="Gene3D" id="3.30.40.10">
    <property type="entry name" value="Zinc/RING finger domain, C3HC4 (zinc finger)"/>
    <property type="match status" value="1"/>
</dbReference>
<dbReference type="Proteomes" id="UP000031512">
    <property type="component" value="Chromosome 3"/>
</dbReference>
<accession>L0B111</accession>
<protein>
    <recommendedName>
        <fullName evidence="4">RING-type E3 ubiquitin transferase</fullName>
        <ecNumber evidence="4">2.3.2.27</ecNumber>
    </recommendedName>
</protein>
<comment type="subcellular location">
    <subcellularLocation>
        <location evidence="2">Endomembrane system</location>
        <topology evidence="2">Multi-pass membrane protein</topology>
    </subcellularLocation>
</comment>
<dbReference type="PROSITE" id="PS50089">
    <property type="entry name" value="ZF_RING_2"/>
    <property type="match status" value="1"/>
</dbReference>
<sequence>MAEDSTPVTFENIISAMPVAPVTPRRSRSTTTPRSPVYEGMLSRNTRRMLSYILFILMVCFILSLNFLPLYTNDTSTESQVLDINDGSRKYTFSTYYRGNYTLCQQAHKVKFKSGKIEQRNEHCWTGRMDATMMFRDVAMSTYTRVYFILALEVPYRGQWWKFWRWHKSPFSTSVRNNRLFIGLSGLELDRKSDKTILNGISPSVGPVVPKATLKNYWPDTALKLSTWNEFSTKGPICSYKATVHHPVPNQNQKSFKLQDEFYLMGLRRFVLNEFERISKFDTSLYNPFNFLSNRHFGSKFATGIGEDFEVIDDFKWMDNEAGTDDDFHDMGIINPEISGEFLSGECGISVRFAGAERDMTVLDGMLNRFSILFLVKSIIECIILCTQFKKIDEEAQGQTISIISLCMISYQEILEIFLLLYHGSVFQNALMTFGSIMFLKFFMLSVVEHSFVVLIWRANHSAHIREGWLSTQKRFVLFYRYYFSFILILVVIWYFFYESNPLVILLTYLSWIPQIMLDIWRGHSSALNFIFILLLSACRLVLPCYIFLGGENIFNMDMFSLDAAMPSPSIGFSIILVKLVQIMLICLQRLYGPRCFASLSILPQIYNYVRPWSKMMEDDPQECVICMYDILQSNRDWCLTPCDHLFHANCLREWTSIKLECPNCRRPLPPVS</sequence>
<reference evidence="17 18" key="1">
    <citation type="journal article" date="2012" name="BMC Genomics">
        <title>Comparative genomic analysis and phylogenetic position of Theileria equi.</title>
        <authorList>
            <person name="Kappmeyer L.S."/>
            <person name="Thiagarajan M."/>
            <person name="Herndon D.R."/>
            <person name="Ramsay J.D."/>
            <person name="Caler E."/>
            <person name="Djikeng A."/>
            <person name="Gillespie J.J."/>
            <person name="Lau A.O."/>
            <person name="Roalson E.H."/>
            <person name="Silva J.C."/>
            <person name="Silva M.G."/>
            <person name="Suarez C.E."/>
            <person name="Ueti M.W."/>
            <person name="Nene V.M."/>
            <person name="Mealey R.H."/>
            <person name="Knowles D.P."/>
            <person name="Brayton K.A."/>
        </authorList>
    </citation>
    <scope>NUCLEOTIDE SEQUENCE [LARGE SCALE GENOMIC DNA]</scope>
    <source>
        <strain evidence="17 18">WA</strain>
    </source>
</reference>
<keyword evidence="5" id="KW-0808">Transferase</keyword>
<dbReference type="InterPro" id="IPR013083">
    <property type="entry name" value="Znf_RING/FYVE/PHD"/>
</dbReference>
<dbReference type="InterPro" id="IPR001841">
    <property type="entry name" value="Znf_RING"/>
</dbReference>
<evidence type="ECO:0000256" key="15">
    <source>
        <dbReference type="SAM" id="Phobius"/>
    </source>
</evidence>
<dbReference type="VEuPathDB" id="PiroplasmaDB:BEWA_003190"/>
<feature type="transmembrane region" description="Helical" evidence="15">
    <location>
        <begin position="528"/>
        <end position="549"/>
    </location>
</feature>
<evidence type="ECO:0000256" key="12">
    <source>
        <dbReference type="ARBA" id="ARBA00022989"/>
    </source>
</evidence>
<keyword evidence="7" id="KW-0479">Metal-binding</keyword>